<dbReference type="PIRSF" id="PIRSF018266">
    <property type="entry name" value="FecR"/>
    <property type="match status" value="1"/>
</dbReference>
<dbReference type="Gene3D" id="3.55.50.30">
    <property type="match status" value="1"/>
</dbReference>
<dbReference type="Pfam" id="PF04773">
    <property type="entry name" value="FecR"/>
    <property type="match status" value="1"/>
</dbReference>
<dbReference type="PANTHER" id="PTHR30273:SF2">
    <property type="entry name" value="PROTEIN FECR"/>
    <property type="match status" value="1"/>
</dbReference>
<dbReference type="Gene3D" id="2.60.120.1440">
    <property type="match status" value="1"/>
</dbReference>
<dbReference type="PANTHER" id="PTHR30273">
    <property type="entry name" value="PERIPLASMIC SIGNAL SENSOR AND SIGMA FACTOR ACTIVATOR FECR-RELATED"/>
    <property type="match status" value="1"/>
</dbReference>
<dbReference type="AlphaFoldDB" id="A0AA37KR00"/>
<proteinExistence type="predicted"/>
<dbReference type="InterPro" id="IPR032508">
    <property type="entry name" value="FecR_C"/>
</dbReference>
<evidence type="ECO:0000313" key="4">
    <source>
        <dbReference type="Proteomes" id="UP001055105"/>
    </source>
</evidence>
<name>A0AA37KR00_9BACT</name>
<dbReference type="Proteomes" id="UP001055105">
    <property type="component" value="Unassembled WGS sequence"/>
</dbReference>
<reference evidence="3" key="1">
    <citation type="submission" date="2022-01" db="EMBL/GenBank/DDBJ databases">
        <title>Novel bile acid biosynthetic pathways are enriched in the microbiome of centenarians.</title>
        <authorList>
            <person name="Sato Y."/>
            <person name="Atarashi K."/>
            <person name="Plichta R.D."/>
            <person name="Arai Y."/>
            <person name="Sasajima S."/>
            <person name="Kearney M.S."/>
            <person name="Suda W."/>
            <person name="Takeshita K."/>
            <person name="Sasaki T."/>
            <person name="Okamoto S."/>
            <person name="Skelly N.A."/>
            <person name="Okamura Y."/>
            <person name="Vlamakis H."/>
            <person name="Li Y."/>
            <person name="Tanoue T."/>
            <person name="Takei H."/>
            <person name="Nittono H."/>
            <person name="Narushima S."/>
            <person name="Irie J."/>
            <person name="Itoh H."/>
            <person name="Moriya K."/>
            <person name="Sugiura Y."/>
            <person name="Suematsu M."/>
            <person name="Moritoki N."/>
            <person name="Shibata S."/>
            <person name="Littman R.D."/>
            <person name="Fischbach A.M."/>
            <person name="Uwamino Y."/>
            <person name="Inoue T."/>
            <person name="Honda A."/>
            <person name="Hattori M."/>
            <person name="Murai T."/>
            <person name="Xavier J.R."/>
            <person name="Hirose N."/>
            <person name="Honda K."/>
        </authorList>
    </citation>
    <scope>NUCLEOTIDE SEQUENCE</scope>
    <source>
        <strain evidence="3">CE91-St16</strain>
    </source>
</reference>
<feature type="domain" description="FecR protein" evidence="1">
    <location>
        <begin position="112"/>
        <end position="206"/>
    </location>
</feature>
<dbReference type="RefSeq" id="WP_244076160.1">
    <property type="nucleotide sequence ID" value="NZ_AP025581.1"/>
</dbReference>
<organism evidence="3 4">
    <name type="scientific">Alistipes finegoldii</name>
    <dbReference type="NCBI Taxonomy" id="214856"/>
    <lineage>
        <taxon>Bacteria</taxon>
        <taxon>Pseudomonadati</taxon>
        <taxon>Bacteroidota</taxon>
        <taxon>Bacteroidia</taxon>
        <taxon>Bacteroidales</taxon>
        <taxon>Rikenellaceae</taxon>
        <taxon>Alistipes</taxon>
    </lineage>
</organism>
<comment type="caution">
    <text evidence="3">The sequence shown here is derived from an EMBL/GenBank/DDBJ whole genome shotgun (WGS) entry which is preliminary data.</text>
</comment>
<sequence>MNPELIYKYLENTATDAETEQVLDWLDADPAHVRELDELDKVMAASVIYGPDVLSPALARKAARRISLGRIPLRRIVRYAAELAAVAVVGVGLARMLADDRIGEWARRTTALEVPAGQYLSMELQDGTKVWLNAGTRLEYPLVFAGGERRVKVAGEAMFDVEHDPAHPFVVETFACDVEVLGTKFDVMAEEREGLFSAALLRGSVKVTNRLTPGEQFVLKPNEEVRLAGRRLNLNAIGSMDDYLWTEGMISIKGLSFGELMHKFEKSFGVKIRIDRNRMPEVDYNHGKIRISDGVDSALRLLQMASDFTYTRSEDNGTIVIR</sequence>
<accession>A0AA37KR00</accession>
<evidence type="ECO:0000313" key="3">
    <source>
        <dbReference type="EMBL" id="GKI18059.1"/>
    </source>
</evidence>
<evidence type="ECO:0000259" key="1">
    <source>
        <dbReference type="Pfam" id="PF04773"/>
    </source>
</evidence>
<gene>
    <name evidence="3" type="ORF">CE91St16_09670</name>
</gene>
<dbReference type="GO" id="GO:0016989">
    <property type="term" value="F:sigma factor antagonist activity"/>
    <property type="evidence" value="ECO:0007669"/>
    <property type="project" value="TreeGrafter"/>
</dbReference>
<dbReference type="EMBL" id="BQOL01000001">
    <property type="protein sequence ID" value="GKI18059.1"/>
    <property type="molecule type" value="Genomic_DNA"/>
</dbReference>
<protein>
    <submittedName>
        <fullName evidence="3">Anti-sigma factor</fullName>
    </submittedName>
</protein>
<dbReference type="InterPro" id="IPR006860">
    <property type="entry name" value="FecR"/>
</dbReference>
<dbReference type="InterPro" id="IPR012373">
    <property type="entry name" value="Ferrdict_sens_TM"/>
</dbReference>
<feature type="domain" description="Protein FecR C-terminal" evidence="2">
    <location>
        <begin position="252"/>
        <end position="319"/>
    </location>
</feature>
<evidence type="ECO:0000259" key="2">
    <source>
        <dbReference type="Pfam" id="PF16344"/>
    </source>
</evidence>
<dbReference type="Pfam" id="PF16344">
    <property type="entry name" value="FecR_C"/>
    <property type="match status" value="1"/>
</dbReference>